<dbReference type="Proteomes" id="UP001168972">
    <property type="component" value="Unassembled WGS sequence"/>
</dbReference>
<keyword evidence="7 10" id="KW-0472">Membrane</keyword>
<evidence type="ECO:0000256" key="8">
    <source>
        <dbReference type="ARBA" id="ARBA00023170"/>
    </source>
</evidence>
<keyword evidence="8 10" id="KW-0675">Receptor</keyword>
<feature type="transmembrane region" description="Helical" evidence="10">
    <location>
        <begin position="297"/>
        <end position="320"/>
    </location>
</feature>
<evidence type="ECO:0000256" key="9">
    <source>
        <dbReference type="ARBA" id="ARBA00023224"/>
    </source>
</evidence>
<keyword evidence="4 10" id="KW-0812">Transmembrane</keyword>
<dbReference type="Pfam" id="PF02949">
    <property type="entry name" value="7tm_6"/>
    <property type="match status" value="1"/>
</dbReference>
<dbReference type="InterPro" id="IPR004117">
    <property type="entry name" value="7tm6_olfct_rcpt"/>
</dbReference>
<gene>
    <name evidence="11" type="ORF">PV327_001043</name>
</gene>
<dbReference type="GO" id="GO:0005886">
    <property type="term" value="C:plasma membrane"/>
    <property type="evidence" value="ECO:0007669"/>
    <property type="project" value="UniProtKB-SubCell"/>
</dbReference>
<dbReference type="GO" id="GO:0007165">
    <property type="term" value="P:signal transduction"/>
    <property type="evidence" value="ECO:0007669"/>
    <property type="project" value="UniProtKB-KW"/>
</dbReference>
<dbReference type="GO" id="GO:0005549">
    <property type="term" value="F:odorant binding"/>
    <property type="evidence" value="ECO:0007669"/>
    <property type="project" value="InterPro"/>
</dbReference>
<name>A0AA39L2S8_MICHY</name>
<dbReference type="PANTHER" id="PTHR21137:SF35">
    <property type="entry name" value="ODORANT RECEPTOR 19A-RELATED"/>
    <property type="match status" value="1"/>
</dbReference>
<dbReference type="PANTHER" id="PTHR21137">
    <property type="entry name" value="ODORANT RECEPTOR"/>
    <property type="match status" value="1"/>
</dbReference>
<organism evidence="11 12">
    <name type="scientific">Microctonus hyperodae</name>
    <name type="common">Parasitoid wasp</name>
    <dbReference type="NCBI Taxonomy" id="165561"/>
    <lineage>
        <taxon>Eukaryota</taxon>
        <taxon>Metazoa</taxon>
        <taxon>Ecdysozoa</taxon>
        <taxon>Arthropoda</taxon>
        <taxon>Hexapoda</taxon>
        <taxon>Insecta</taxon>
        <taxon>Pterygota</taxon>
        <taxon>Neoptera</taxon>
        <taxon>Endopterygota</taxon>
        <taxon>Hymenoptera</taxon>
        <taxon>Apocrita</taxon>
        <taxon>Ichneumonoidea</taxon>
        <taxon>Braconidae</taxon>
        <taxon>Euphorinae</taxon>
        <taxon>Microctonus</taxon>
    </lineage>
</organism>
<keyword evidence="12" id="KW-1185">Reference proteome</keyword>
<evidence type="ECO:0000313" key="12">
    <source>
        <dbReference type="Proteomes" id="UP001168972"/>
    </source>
</evidence>
<keyword evidence="2" id="KW-1003">Cell membrane</keyword>
<keyword evidence="6 10" id="KW-1133">Transmembrane helix</keyword>
<protein>
    <recommendedName>
        <fullName evidence="10">Odorant receptor</fullName>
    </recommendedName>
</protein>
<comment type="similarity">
    <text evidence="10">Belongs to the insect chemoreceptor superfamily. Heteromeric odorant receptor channel (TC 1.A.69) family.</text>
</comment>
<evidence type="ECO:0000256" key="10">
    <source>
        <dbReference type="RuleBase" id="RU351113"/>
    </source>
</evidence>
<reference evidence="11" key="2">
    <citation type="submission" date="2023-03" db="EMBL/GenBank/DDBJ databases">
        <authorList>
            <person name="Inwood S.N."/>
            <person name="Skelly J.G."/>
            <person name="Guhlin J."/>
            <person name="Harrop T.W.R."/>
            <person name="Goldson S.G."/>
            <person name="Dearden P.K."/>
        </authorList>
    </citation>
    <scope>NUCLEOTIDE SEQUENCE</scope>
    <source>
        <strain evidence="11">Lincoln</strain>
        <tissue evidence="11">Whole body</tissue>
    </source>
</reference>
<feature type="transmembrane region" description="Helical" evidence="10">
    <location>
        <begin position="266"/>
        <end position="291"/>
    </location>
</feature>
<evidence type="ECO:0000256" key="1">
    <source>
        <dbReference type="ARBA" id="ARBA00004651"/>
    </source>
</evidence>
<comment type="caution">
    <text evidence="11">The sequence shown here is derived from an EMBL/GenBank/DDBJ whole genome shotgun (WGS) entry which is preliminary data.</text>
</comment>
<evidence type="ECO:0000256" key="4">
    <source>
        <dbReference type="ARBA" id="ARBA00022692"/>
    </source>
</evidence>
<dbReference type="AlphaFoldDB" id="A0AA39L2S8"/>
<keyword evidence="3 10" id="KW-0716">Sensory transduction</keyword>
<accession>A0AA39L2S8</accession>
<feature type="transmembrane region" description="Helical" evidence="10">
    <location>
        <begin position="185"/>
        <end position="207"/>
    </location>
</feature>
<dbReference type="GO" id="GO:0004984">
    <property type="term" value="F:olfactory receptor activity"/>
    <property type="evidence" value="ECO:0007669"/>
    <property type="project" value="InterPro"/>
</dbReference>
<evidence type="ECO:0000313" key="11">
    <source>
        <dbReference type="EMBL" id="KAK0182964.1"/>
    </source>
</evidence>
<sequence length="399" mass="46059">MVWNSDTHYALGLYRKIGWILGIWSPDFGNIFSNIRLAFVIMLTTYMCFNFLNQLFRNDACATVTEIVDIIGYLSGGISVLIKLTILITHQNSICIIVNRAIKDWSSDIIDHRSRSIMLRYAGVGRKIFISQAVSYCIVWFSIIYNRFPSFEYFRNYQSNSSSAIIIGVPLWPDCWIQTDISMKYYTAMFILQSITLAVINASFCNFDCFFFGMVMHLCGQFQALSTNFEYFHEGGDREYYNHQLIKLVKRHRYLLKLANRFEDTYNLCILIHVGVATMIICVTGLVLLDGLQSSDFVIVVDMASRIFVTYLQLIMYCYAGEQLRTEAMNLKNIIHNSSWFDMPLNTVKEMILIIIRSDCPINLTAGKIFTLNLPNFISIVKTISSYFSVIRLTFKKDI</sequence>
<feature type="transmembrane region" description="Helical" evidence="10">
    <location>
        <begin position="128"/>
        <end position="148"/>
    </location>
</feature>
<dbReference type="EMBL" id="JAQQBR010000001">
    <property type="protein sequence ID" value="KAK0182964.1"/>
    <property type="molecule type" value="Genomic_DNA"/>
</dbReference>
<proteinExistence type="inferred from homology"/>
<evidence type="ECO:0000256" key="7">
    <source>
        <dbReference type="ARBA" id="ARBA00023136"/>
    </source>
</evidence>
<keyword evidence="5 10" id="KW-0552">Olfaction</keyword>
<keyword evidence="9 10" id="KW-0807">Transducer</keyword>
<evidence type="ECO:0000256" key="5">
    <source>
        <dbReference type="ARBA" id="ARBA00022725"/>
    </source>
</evidence>
<evidence type="ECO:0000256" key="3">
    <source>
        <dbReference type="ARBA" id="ARBA00022606"/>
    </source>
</evidence>
<comment type="subcellular location">
    <subcellularLocation>
        <location evidence="1 10">Cell membrane</location>
        <topology evidence="1 10">Multi-pass membrane protein</topology>
    </subcellularLocation>
</comment>
<comment type="caution">
    <text evidence="10">Lacks conserved residue(s) required for the propagation of feature annotation.</text>
</comment>
<reference evidence="11" key="1">
    <citation type="journal article" date="2023" name="bioRxiv">
        <title>Scaffold-level genome assemblies of two parasitoid biocontrol wasps reveal the parthenogenesis mechanism and an associated novel virus.</title>
        <authorList>
            <person name="Inwood S."/>
            <person name="Skelly J."/>
            <person name="Guhlin J."/>
            <person name="Harrop T."/>
            <person name="Goldson S."/>
            <person name="Dearden P."/>
        </authorList>
    </citation>
    <scope>NUCLEOTIDE SEQUENCE</scope>
    <source>
        <strain evidence="11">Lincoln</strain>
        <tissue evidence="11">Whole body</tissue>
    </source>
</reference>
<feature type="transmembrane region" description="Helical" evidence="10">
    <location>
        <begin position="31"/>
        <end position="49"/>
    </location>
</feature>
<evidence type="ECO:0000256" key="6">
    <source>
        <dbReference type="ARBA" id="ARBA00022989"/>
    </source>
</evidence>
<evidence type="ECO:0000256" key="2">
    <source>
        <dbReference type="ARBA" id="ARBA00022475"/>
    </source>
</evidence>